<dbReference type="SUPFAM" id="SSF48403">
    <property type="entry name" value="Ankyrin repeat"/>
    <property type="match status" value="1"/>
</dbReference>
<feature type="region of interest" description="Disordered" evidence="3">
    <location>
        <begin position="579"/>
        <end position="627"/>
    </location>
</feature>
<dbReference type="PANTHER" id="PTHR11232:SF17">
    <property type="entry name" value="CAPON-LIKE PROTEIN"/>
    <property type="match status" value="1"/>
</dbReference>
<evidence type="ECO:0000256" key="2">
    <source>
        <dbReference type="SAM" id="Coils"/>
    </source>
</evidence>
<feature type="region of interest" description="Disordered" evidence="3">
    <location>
        <begin position="371"/>
        <end position="395"/>
    </location>
</feature>
<reference evidence="5 6" key="1">
    <citation type="submission" date="2020-02" db="EMBL/GenBank/DDBJ databases">
        <authorList>
            <person name="Ferguson B K."/>
        </authorList>
    </citation>
    <scope>NUCLEOTIDE SEQUENCE [LARGE SCALE GENOMIC DNA]</scope>
</reference>
<sequence length="850" mass="94848">MPSKKQYNLVQNDENDTRIPLHSDEAFHRGIVFHAKFIGSLEVPRPTNRLEIVAAMRRIRYEFKAKGIKKKKVTLEVSVDGLKVTLRKKKIFSYIARDGSDNSFRCNVFKSSKKSQALRVVRTVGQAFEVCHKLSINGPPNSNEQQHQTDDSLDDGEYRDDNCDLIQTQSSPNSLHKDISLLGDELNESILDQPCPMRPLQQQPQQQSHQEIAGLTAADLVSTSSHATTTMTTALVTPASLFGQTPLTPKLSEQAVNAELTTLRHEIQLLRERLEQQSQQTREAVAHARLLQDQLSAETAARVEAQSRTHQLLMHNKKLLEHITSLVSHLREQEQMAGVQQLMPGVVTSSQGQTPNPLPDIAGLGQNFERSRPIPAPRKKPVDKFDQRTPTPTPRVREAKETTFIKPLAINPQLRRKSTTDKLPGTIRVSDLVIPKFRSKLATRSNLPEDLDSRPIYDDALTIPEDNYDYPVITLSVSKDKTNASVPRIRDDEMWPDDEETVPEASSTLKPSYKQQQQQRTQRILRFDASSVARNQPRLEIRFGTKNMLEPVSHQVEAATSAGQQLAQDRLSVKFALAERGDGSERSSPPSSSFDGLDESCSRATVVTPRTDDDDDEAGDLNEAPTASDTLDLAHHRGRSANNSFDEIQDSLNKGADVNVLNDKGETALHVAIAQDNVPLVKFLLDKGANLESRTKTRDTALHLAVADNSSSTARDNLQLVSYLLTRPFDVRAKNIYGETALHNAVKFSDKRVVELLLVNGFQPNDVTNNGSTALHYALCRPRKKQNNGGRERLLRISERDHSSASELVAALQPARSQAPGFLAVQPRGRERPQETIVGLHYQLRRVSVY</sequence>
<dbReference type="GO" id="GO:0050998">
    <property type="term" value="F:nitric-oxide synthase binding"/>
    <property type="evidence" value="ECO:0007669"/>
    <property type="project" value="TreeGrafter"/>
</dbReference>
<proteinExistence type="predicted"/>
<evidence type="ECO:0000313" key="6">
    <source>
        <dbReference type="Proteomes" id="UP000479190"/>
    </source>
</evidence>
<dbReference type="Pfam" id="PF00640">
    <property type="entry name" value="PID"/>
    <property type="match status" value="1"/>
</dbReference>
<dbReference type="OrthoDB" id="10030336at2759"/>
<feature type="region of interest" description="Disordered" evidence="3">
    <location>
        <begin position="135"/>
        <end position="171"/>
    </location>
</feature>
<dbReference type="SMART" id="SM00248">
    <property type="entry name" value="ANK"/>
    <property type="match status" value="4"/>
</dbReference>
<feature type="domain" description="PID" evidence="4">
    <location>
        <begin position="30"/>
        <end position="84"/>
    </location>
</feature>
<accession>A0A6H5IRH5</accession>
<feature type="coiled-coil region" evidence="2">
    <location>
        <begin position="253"/>
        <end position="291"/>
    </location>
</feature>
<dbReference type="SMART" id="SM00462">
    <property type="entry name" value="PTB"/>
    <property type="match status" value="1"/>
</dbReference>
<protein>
    <recommendedName>
        <fullName evidence="4">PID domain-containing protein</fullName>
    </recommendedName>
</protein>
<evidence type="ECO:0000313" key="5">
    <source>
        <dbReference type="EMBL" id="CAB0039483.1"/>
    </source>
</evidence>
<gene>
    <name evidence="5" type="ORF">TBRA_LOCUS11224</name>
</gene>
<dbReference type="Gene3D" id="2.30.29.30">
    <property type="entry name" value="Pleckstrin-homology domain (PH domain)/Phosphotyrosine-binding domain (PTB)"/>
    <property type="match status" value="2"/>
</dbReference>
<dbReference type="InterPro" id="IPR036770">
    <property type="entry name" value="Ankyrin_rpt-contain_sf"/>
</dbReference>
<dbReference type="AlphaFoldDB" id="A0A6H5IRH5"/>
<dbReference type="PROSITE" id="PS50297">
    <property type="entry name" value="ANK_REP_REGION"/>
    <property type="match status" value="2"/>
</dbReference>
<dbReference type="PANTHER" id="PTHR11232">
    <property type="entry name" value="PHOSPHOTYROSINE INTERACTION DOMAIN-CONTAINING FAMILY MEMBER"/>
    <property type="match status" value="1"/>
</dbReference>
<dbReference type="Gene3D" id="1.25.40.20">
    <property type="entry name" value="Ankyrin repeat-containing domain"/>
    <property type="match status" value="1"/>
</dbReference>
<evidence type="ECO:0000256" key="3">
    <source>
        <dbReference type="SAM" id="MobiDB-lite"/>
    </source>
</evidence>
<keyword evidence="2" id="KW-0175">Coiled coil</keyword>
<name>A0A6H5IRH5_9HYME</name>
<dbReference type="PROSITE" id="PS01179">
    <property type="entry name" value="PID"/>
    <property type="match status" value="1"/>
</dbReference>
<dbReference type="InterPro" id="IPR002110">
    <property type="entry name" value="Ankyrin_rpt"/>
</dbReference>
<dbReference type="SUPFAM" id="SSF50729">
    <property type="entry name" value="PH domain-like"/>
    <property type="match status" value="1"/>
</dbReference>
<dbReference type="Pfam" id="PF12796">
    <property type="entry name" value="Ank_2"/>
    <property type="match status" value="2"/>
</dbReference>
<dbReference type="InterPro" id="IPR006020">
    <property type="entry name" value="PTB/PI_dom"/>
</dbReference>
<dbReference type="PROSITE" id="PS50088">
    <property type="entry name" value="ANK_REPEAT"/>
    <property type="match status" value="2"/>
</dbReference>
<keyword evidence="6" id="KW-1185">Reference proteome</keyword>
<evidence type="ECO:0000256" key="1">
    <source>
        <dbReference type="PROSITE-ProRule" id="PRU00023"/>
    </source>
</evidence>
<dbReference type="InterPro" id="IPR011993">
    <property type="entry name" value="PH-like_dom_sf"/>
</dbReference>
<feature type="repeat" description="ANK" evidence="1">
    <location>
        <begin position="737"/>
        <end position="769"/>
    </location>
</feature>
<feature type="region of interest" description="Disordered" evidence="3">
    <location>
        <begin position="493"/>
        <end position="522"/>
    </location>
</feature>
<feature type="compositionally biased region" description="Polar residues" evidence="3">
    <location>
        <begin position="504"/>
        <end position="514"/>
    </location>
</feature>
<keyword evidence="1" id="KW-0040">ANK repeat</keyword>
<dbReference type="Proteomes" id="UP000479190">
    <property type="component" value="Unassembled WGS sequence"/>
</dbReference>
<dbReference type="InterPro" id="IPR051133">
    <property type="entry name" value="Adapter_Engulfment-Domain"/>
</dbReference>
<evidence type="ECO:0000259" key="4">
    <source>
        <dbReference type="PROSITE" id="PS01179"/>
    </source>
</evidence>
<feature type="repeat" description="ANK" evidence="1">
    <location>
        <begin position="664"/>
        <end position="696"/>
    </location>
</feature>
<organism evidence="5 6">
    <name type="scientific">Trichogramma brassicae</name>
    <dbReference type="NCBI Taxonomy" id="86971"/>
    <lineage>
        <taxon>Eukaryota</taxon>
        <taxon>Metazoa</taxon>
        <taxon>Ecdysozoa</taxon>
        <taxon>Arthropoda</taxon>
        <taxon>Hexapoda</taxon>
        <taxon>Insecta</taxon>
        <taxon>Pterygota</taxon>
        <taxon>Neoptera</taxon>
        <taxon>Endopterygota</taxon>
        <taxon>Hymenoptera</taxon>
        <taxon>Apocrita</taxon>
        <taxon>Proctotrupomorpha</taxon>
        <taxon>Chalcidoidea</taxon>
        <taxon>Trichogrammatidae</taxon>
        <taxon>Trichogramma</taxon>
    </lineage>
</organism>
<dbReference type="EMBL" id="CADCXV010000962">
    <property type="protein sequence ID" value="CAB0039483.1"/>
    <property type="molecule type" value="Genomic_DNA"/>
</dbReference>